<sequence>MHFTSLFLRAAAVAFFSATSTSANPVSALRSHFGSVVAFGDSLSDNGNVYRLTNRTWPADKAYYKGRFSNGKTWVENLAKDIGVLLHPGGGPADLLDLAYGGATVNNSRIQGLTGYNSTVPVPSVLGQVRTYLKSSSKGSISRSLFVISGGSNDAFFGLGGPIAPEELARLTAADLLTASRRLYKAGARYFLIPGVAALQSIPYVNDYGEAYEPSLDSYGDAFYDYLKAHVDDAGGKGATVVLFDQRTALTSFINKKKQRPDWNVEDACLKGVYPGEAPVRSLCSDPDKHVFFDIYHPSRVTHKYIARAALETIFTTITGKALPLSFTR</sequence>
<keyword evidence="2" id="KW-0732">Signal</keyword>
<comment type="caution">
    <text evidence="4">The sequence shown here is derived from an EMBL/GenBank/DDBJ whole genome shotgun (WGS) entry which is preliminary data.</text>
</comment>
<dbReference type="InterPro" id="IPR036514">
    <property type="entry name" value="SGNH_hydro_sf"/>
</dbReference>
<dbReference type="PANTHER" id="PTHR45648:SF22">
    <property type="entry name" value="GDSL LIPASE_ACYLHYDROLASE FAMILY PROTEIN (AFU_ORTHOLOGUE AFUA_4G14700)"/>
    <property type="match status" value="1"/>
</dbReference>
<dbReference type="EMBL" id="LWDD02000012">
    <property type="protein sequence ID" value="KAE8265477.1"/>
    <property type="molecule type" value="Genomic_DNA"/>
</dbReference>
<dbReference type="PANTHER" id="PTHR45648">
    <property type="entry name" value="GDSL LIPASE/ACYLHYDROLASE FAMILY PROTEIN (AFU_ORTHOLOGUE AFUA_4G14700)"/>
    <property type="match status" value="1"/>
</dbReference>
<evidence type="ECO:0000313" key="3">
    <source>
        <dbReference type="EMBL" id="CAD6928244.1"/>
    </source>
</evidence>
<evidence type="ECO:0000313" key="6">
    <source>
        <dbReference type="Proteomes" id="UP000836402"/>
    </source>
</evidence>
<evidence type="ECO:0000256" key="2">
    <source>
        <dbReference type="SAM" id="SignalP"/>
    </source>
</evidence>
<protein>
    <recommendedName>
        <fullName evidence="7">SGNH hydrolase-type esterase domain-containing protein</fullName>
    </recommendedName>
</protein>
<dbReference type="InterPro" id="IPR001087">
    <property type="entry name" value="GDSL"/>
</dbReference>
<evidence type="ECO:0008006" key="7">
    <source>
        <dbReference type="Google" id="ProtNLM"/>
    </source>
</evidence>
<feature type="chain" id="PRO_5044550334" description="SGNH hydrolase-type esterase domain-containing protein" evidence="2">
    <location>
        <begin position="24"/>
        <end position="329"/>
    </location>
</feature>
<accession>A0A177VFM7</accession>
<gene>
    <name evidence="4" type="ORF">A4X03_0g241</name>
    <name evidence="3" type="ORF">JKIAZH3_G4271</name>
</gene>
<organism evidence="4 5">
    <name type="scientific">Tilletia caries</name>
    <name type="common">wheat bunt fungus</name>
    <dbReference type="NCBI Taxonomy" id="13290"/>
    <lineage>
        <taxon>Eukaryota</taxon>
        <taxon>Fungi</taxon>
        <taxon>Dikarya</taxon>
        <taxon>Basidiomycota</taxon>
        <taxon>Ustilaginomycotina</taxon>
        <taxon>Exobasidiomycetes</taxon>
        <taxon>Tilletiales</taxon>
        <taxon>Tilletiaceae</taxon>
        <taxon>Tilletia</taxon>
    </lineage>
</organism>
<evidence type="ECO:0000256" key="1">
    <source>
        <dbReference type="ARBA" id="ARBA00022801"/>
    </source>
</evidence>
<dbReference type="Proteomes" id="UP000077671">
    <property type="component" value="Unassembled WGS sequence"/>
</dbReference>
<keyword evidence="1" id="KW-0378">Hydrolase</keyword>
<reference evidence="3" key="3">
    <citation type="submission" date="2020-10" db="EMBL/GenBank/DDBJ databases">
        <authorList>
            <person name="Sedaghatjoo S."/>
        </authorList>
    </citation>
    <scope>NUCLEOTIDE SEQUENCE</scope>
    <source>
        <strain evidence="3">AZH3</strain>
    </source>
</reference>
<dbReference type="Gene3D" id="3.40.50.1110">
    <property type="entry name" value="SGNH hydrolase"/>
    <property type="match status" value="1"/>
</dbReference>
<dbReference type="AlphaFoldDB" id="A0A177VFM7"/>
<dbReference type="InterPro" id="IPR051058">
    <property type="entry name" value="GDSL_Est/Lipase"/>
</dbReference>
<name>A0A177VFM7_9BASI</name>
<reference evidence="4" key="1">
    <citation type="submission" date="2016-04" db="EMBL/GenBank/DDBJ databases">
        <authorList>
            <person name="Nguyen H.D."/>
            <person name="Kesanakurti P."/>
            <person name="Cullis J."/>
            <person name="Levesque C.A."/>
            <person name="Hambleton S."/>
        </authorList>
    </citation>
    <scope>NUCLEOTIDE SEQUENCE</scope>
    <source>
        <strain evidence="4">DAOMC 238032</strain>
    </source>
</reference>
<dbReference type="CDD" id="cd01846">
    <property type="entry name" value="fatty_acyltransferase_like"/>
    <property type="match status" value="1"/>
</dbReference>
<evidence type="ECO:0000313" key="4">
    <source>
        <dbReference type="EMBL" id="KAE8265477.1"/>
    </source>
</evidence>
<dbReference type="Pfam" id="PF00657">
    <property type="entry name" value="Lipase_GDSL"/>
    <property type="match status" value="1"/>
</dbReference>
<proteinExistence type="predicted"/>
<feature type="signal peptide" evidence="2">
    <location>
        <begin position="1"/>
        <end position="23"/>
    </location>
</feature>
<dbReference type="SUPFAM" id="SSF52266">
    <property type="entry name" value="SGNH hydrolase"/>
    <property type="match status" value="1"/>
</dbReference>
<reference evidence="4" key="2">
    <citation type="journal article" date="2019" name="IMA Fungus">
        <title>Genome sequencing and comparison of five Tilletia species to identify candidate genes for the detection of regulated species infecting wheat.</title>
        <authorList>
            <person name="Nguyen H.D.T."/>
            <person name="Sultana T."/>
            <person name="Kesanakurti P."/>
            <person name="Hambleton S."/>
        </authorList>
    </citation>
    <scope>NUCLEOTIDE SEQUENCE</scope>
    <source>
        <strain evidence="4">DAOMC 238032</strain>
    </source>
</reference>
<evidence type="ECO:0000313" key="5">
    <source>
        <dbReference type="Proteomes" id="UP000077671"/>
    </source>
</evidence>
<keyword evidence="6" id="KW-1185">Reference proteome</keyword>
<dbReference type="EMBL" id="CAJHJG010003228">
    <property type="protein sequence ID" value="CAD6928244.1"/>
    <property type="molecule type" value="Genomic_DNA"/>
</dbReference>
<dbReference type="GO" id="GO:0016788">
    <property type="term" value="F:hydrolase activity, acting on ester bonds"/>
    <property type="evidence" value="ECO:0007669"/>
    <property type="project" value="InterPro"/>
</dbReference>
<dbReference type="Proteomes" id="UP000836402">
    <property type="component" value="Unassembled WGS sequence"/>
</dbReference>